<reference evidence="2" key="1">
    <citation type="journal article" date="2017" name="Nat. Microbiol.">
        <title>Global analysis of biosynthetic gene clusters reveals vast potential of secondary metabolite production in Penicillium species.</title>
        <authorList>
            <person name="Nielsen J.C."/>
            <person name="Grijseels S."/>
            <person name="Prigent S."/>
            <person name="Ji B."/>
            <person name="Dainat J."/>
            <person name="Nielsen K.F."/>
            <person name="Frisvad J.C."/>
            <person name="Workman M."/>
            <person name="Nielsen J."/>
        </authorList>
    </citation>
    <scope>NUCLEOTIDE SEQUENCE [LARGE SCALE GENOMIC DNA]</scope>
    <source>
        <strain evidence="2">IBT 4502</strain>
    </source>
</reference>
<name>A0A1V6P5C2_PENPO</name>
<evidence type="ECO:0000313" key="1">
    <source>
        <dbReference type="EMBL" id="OQD72190.1"/>
    </source>
</evidence>
<gene>
    <name evidence="1" type="ORF">PENPOL_c001G05278</name>
</gene>
<dbReference type="EMBL" id="MDYM01000001">
    <property type="protein sequence ID" value="OQD72190.1"/>
    <property type="molecule type" value="Genomic_DNA"/>
</dbReference>
<dbReference type="AlphaFoldDB" id="A0A1V6P5C2"/>
<accession>A0A1V6P5C2</accession>
<keyword evidence="2" id="KW-1185">Reference proteome</keyword>
<sequence length="79" mass="8727">MYLYLAFQGTFCDTTMYLYVSEIFLAKSVQLVRASPFLGNLPASAKLARDTILLSFAGLHSLFQSSTYFFPGTAGLTLE</sequence>
<proteinExistence type="predicted"/>
<organism evidence="1 2">
    <name type="scientific">Penicillium polonicum</name>
    <dbReference type="NCBI Taxonomy" id="60169"/>
    <lineage>
        <taxon>Eukaryota</taxon>
        <taxon>Fungi</taxon>
        <taxon>Dikarya</taxon>
        <taxon>Ascomycota</taxon>
        <taxon>Pezizomycotina</taxon>
        <taxon>Eurotiomycetes</taxon>
        <taxon>Eurotiomycetidae</taxon>
        <taxon>Eurotiales</taxon>
        <taxon>Aspergillaceae</taxon>
        <taxon>Penicillium</taxon>
    </lineage>
</organism>
<protein>
    <submittedName>
        <fullName evidence="1">Uncharacterized protein</fullName>
    </submittedName>
</protein>
<dbReference type="Proteomes" id="UP000191408">
    <property type="component" value="Unassembled WGS sequence"/>
</dbReference>
<comment type="caution">
    <text evidence="1">The sequence shown here is derived from an EMBL/GenBank/DDBJ whole genome shotgun (WGS) entry which is preliminary data.</text>
</comment>
<evidence type="ECO:0000313" key="2">
    <source>
        <dbReference type="Proteomes" id="UP000191408"/>
    </source>
</evidence>